<dbReference type="Proteomes" id="UP000463224">
    <property type="component" value="Unassembled WGS sequence"/>
</dbReference>
<organism evidence="4 5">
    <name type="scientific">Nitratireductor arenosus</name>
    <dbReference type="NCBI Taxonomy" id="2682096"/>
    <lineage>
        <taxon>Bacteria</taxon>
        <taxon>Pseudomonadati</taxon>
        <taxon>Pseudomonadota</taxon>
        <taxon>Alphaproteobacteria</taxon>
        <taxon>Hyphomicrobiales</taxon>
        <taxon>Phyllobacteriaceae</taxon>
        <taxon>Nitratireductor</taxon>
    </lineage>
</organism>
<dbReference type="InterPro" id="IPR002477">
    <property type="entry name" value="Peptidoglycan-bd-like"/>
</dbReference>
<evidence type="ECO:0000256" key="1">
    <source>
        <dbReference type="SAM" id="MobiDB-lite"/>
    </source>
</evidence>
<feature type="compositionally biased region" description="Polar residues" evidence="1">
    <location>
        <begin position="782"/>
        <end position="905"/>
    </location>
</feature>
<evidence type="ECO:0000313" key="4">
    <source>
        <dbReference type="EMBL" id="MVA97218.1"/>
    </source>
</evidence>
<dbReference type="EMBL" id="WPHG01000002">
    <property type="protein sequence ID" value="MVA97218.1"/>
    <property type="molecule type" value="Genomic_DNA"/>
</dbReference>
<keyword evidence="2" id="KW-0732">Signal</keyword>
<dbReference type="Gene3D" id="1.10.101.10">
    <property type="entry name" value="PGBD-like superfamily/PGBD"/>
    <property type="match status" value="1"/>
</dbReference>
<feature type="compositionally biased region" description="Polar residues" evidence="1">
    <location>
        <begin position="1111"/>
        <end position="1120"/>
    </location>
</feature>
<feature type="compositionally biased region" description="Basic residues" evidence="1">
    <location>
        <begin position="960"/>
        <end position="980"/>
    </location>
</feature>
<comment type="caution">
    <text evidence="4">The sequence shown here is derived from an EMBL/GenBank/DDBJ whole genome shotgun (WGS) entry which is preliminary data.</text>
</comment>
<dbReference type="AlphaFoldDB" id="A0A844QGN8"/>
<evidence type="ECO:0000313" key="5">
    <source>
        <dbReference type="Proteomes" id="UP000463224"/>
    </source>
</evidence>
<dbReference type="InterPro" id="IPR036365">
    <property type="entry name" value="PGBD-like_sf"/>
</dbReference>
<dbReference type="Pfam" id="PF01471">
    <property type="entry name" value="PG_binding_1"/>
    <property type="match status" value="1"/>
</dbReference>
<feature type="region of interest" description="Disordered" evidence="1">
    <location>
        <begin position="767"/>
        <end position="1171"/>
    </location>
</feature>
<feature type="compositionally biased region" description="Polar residues" evidence="1">
    <location>
        <begin position="981"/>
        <end position="996"/>
    </location>
</feature>
<feature type="compositionally biased region" description="Polar residues" evidence="1">
    <location>
        <begin position="1007"/>
        <end position="1035"/>
    </location>
</feature>
<accession>A0A844QGN8</accession>
<sequence>MAANPLRTRHFSRNALKGKRLAFASALLLGSSALVPAALAQEALSAGEAFATRFSGTTEITLADGERLTLIDESGVVGSVVDIRNPGFAADGRHWIDEPQRLPVTAGQVGQVFGIAIDDASPANIYLTATSQFGLHRDPDNTDWLPGQWGEGGPGGLYRLNADNGYQPELLAAITLDGRENTGAGLGNVAFDKAHGQLFVSDLETGMIHRLALDGTQIDRFDHGADARASFLDAVTGEAATLPAIAFDPASTAAVGDCADASGTPQAFAQTPECWNYADFRRRVFGLAVFTDPLSNETRLYYAVSGADGMGNPDWDGAGDDAANSVWSIGLDENGGFDGADVRREIVLPAFGGDDATPRAVPDLAISDEGVMLIGERGGVRNLGLDQSQPFAKPHAARVLQYTLTGEGFWFPLGRYDVGFNDRKSLGAPHIRANAAGGVDFGYGYTTDGTIDAERPYGSIWASGDSLCSPDGPCLEPSTGERSDLSEVHGIQGTPAEALDEVLPEAALGAYPATGDPYPADAVLASYMIDLDTNIDEAGNPIAIEALKHDATKIGDVEVYRAGPGGALPPGEPALPQPQGYDLDIDKSGPVECLPGSECSFTIKLTNNGPADFSGPVYLWDVIEPEAAPFVETIGTGWNCFELDAGIQCYNPSVTLGVGEATEFALKISIPADYGSDILTNCVSIQWLYGEDGGVDAQAIQVALALLGYDPGPIDGILGPQTQSALAQLQSDSGLDPTGELDDETLGLLYPGMVGIIGDLDSTNDQDCHDVGTGDPTPIHSKWNSHLKTGSPHNKIQSHLKTGSPHNKLQSHLKTGSPHNKLQSHLKTGSPHNKLQSHLKTGSPHNKLQSHLKTGSPHNKLQSHLKTGSPHNKLQSHLKTGSPHNKIQSHLKTGSPHNKLQSHLKSGSPHKKIQSHLKTGSPHNKIQSHLKSGSPHNKLQSHLKTGSPHNKLQSHLKTGSPHKKIQSHLKTGSPHKKIQSHLKTGSPHNKLQSHLKTGSPHKKIQSHLKTGSPHNKLQSHLKTGSPHNKLQSHLKTGSPHKKLQSHLKTGSPHKKTQSHLKTGSPHKKLQSHLKTGSPHKKTQSHLKTGSPHNKTQSHLKTGSPHKKIQSHLKTGSPHNKAQSHKKTGSVRPHNKAQSHNKTGSVRPHNKLQSHLKKGSAIEKPPAFLPKL</sequence>
<dbReference type="InterPro" id="IPR036366">
    <property type="entry name" value="PGBDSf"/>
</dbReference>
<proteinExistence type="predicted"/>
<gene>
    <name evidence="4" type="ORF">GN330_08155</name>
</gene>
<dbReference type="SUPFAM" id="SSF101898">
    <property type="entry name" value="NHL repeat"/>
    <property type="match status" value="1"/>
</dbReference>
<evidence type="ECO:0000259" key="3">
    <source>
        <dbReference type="Pfam" id="PF01471"/>
    </source>
</evidence>
<feature type="compositionally biased region" description="Polar residues" evidence="1">
    <location>
        <begin position="1085"/>
        <end position="1100"/>
    </location>
</feature>
<feature type="compositionally biased region" description="Basic residues" evidence="1">
    <location>
        <begin position="1038"/>
        <end position="1084"/>
    </location>
</feature>
<feature type="chain" id="PRO_5032649885" description="Peptidoglycan binding-like domain-containing protein" evidence="2">
    <location>
        <begin position="41"/>
        <end position="1171"/>
    </location>
</feature>
<feature type="signal peptide" evidence="2">
    <location>
        <begin position="1"/>
        <end position="40"/>
    </location>
</feature>
<keyword evidence="5" id="KW-1185">Reference proteome</keyword>
<name>A0A844QGN8_9HYPH</name>
<feature type="domain" description="Peptidoglycan binding-like" evidence="3">
    <location>
        <begin position="696"/>
        <end position="749"/>
    </location>
</feature>
<feature type="compositionally biased region" description="Basic residues" evidence="1">
    <location>
        <begin position="1147"/>
        <end position="1157"/>
    </location>
</feature>
<feature type="compositionally biased region" description="Basic residues" evidence="1">
    <location>
        <begin position="1121"/>
        <end position="1138"/>
    </location>
</feature>
<feature type="compositionally biased region" description="Polar residues" evidence="1">
    <location>
        <begin position="916"/>
        <end position="957"/>
    </location>
</feature>
<evidence type="ECO:0000256" key="2">
    <source>
        <dbReference type="SAM" id="SignalP"/>
    </source>
</evidence>
<protein>
    <recommendedName>
        <fullName evidence="3">Peptidoglycan binding-like domain-containing protein</fullName>
    </recommendedName>
</protein>
<dbReference type="SUPFAM" id="SSF47090">
    <property type="entry name" value="PGBD-like"/>
    <property type="match status" value="1"/>
</dbReference>
<reference evidence="4 5" key="1">
    <citation type="submission" date="2019-12" db="EMBL/GenBank/DDBJ databases">
        <title>Nitratireductor arenosus sp. nov., Isolated from sea sand, Jeju island, South Korea.</title>
        <authorList>
            <person name="Kim W."/>
        </authorList>
    </citation>
    <scope>NUCLEOTIDE SEQUENCE [LARGE SCALE GENOMIC DNA]</scope>
    <source>
        <strain evidence="4 5">CAU 1489</strain>
    </source>
</reference>
<dbReference type="RefSeq" id="WP_156712197.1">
    <property type="nucleotide sequence ID" value="NZ_WPHG01000002.1"/>
</dbReference>